<keyword evidence="4" id="KW-1185">Reference proteome</keyword>
<dbReference type="Pfam" id="PF03795">
    <property type="entry name" value="YCII"/>
    <property type="match status" value="1"/>
</dbReference>
<comment type="similarity">
    <text evidence="1">Belongs to the YciI family.</text>
</comment>
<feature type="domain" description="YCII-related" evidence="2">
    <location>
        <begin position="16"/>
        <end position="104"/>
    </location>
</feature>
<dbReference type="InterPro" id="IPR005545">
    <property type="entry name" value="YCII"/>
</dbReference>
<dbReference type="Gene3D" id="3.30.70.1060">
    <property type="entry name" value="Dimeric alpha+beta barrel"/>
    <property type="match status" value="1"/>
</dbReference>
<sequence length="116" mass="12372">MKHYLLSVVQPAGGEPPAADELAEIMSRVQAYNDELRAAGAWVFAGGLHGPETATVLRPENGEVLITDGPYAEGKEYLGGLCLITAADLDEALEWGRKAALATTLPIEVRPFVDSH</sequence>
<dbReference type="PANTHER" id="PTHR35174">
    <property type="entry name" value="BLL7171 PROTEIN-RELATED"/>
    <property type="match status" value="1"/>
</dbReference>
<name>A0ABU0PTJ5_STRAH</name>
<evidence type="ECO:0000313" key="4">
    <source>
        <dbReference type="Proteomes" id="UP001243364"/>
    </source>
</evidence>
<dbReference type="RefSeq" id="WP_306955020.1">
    <property type="nucleotide sequence ID" value="NZ_JAUSYA010000001.1"/>
</dbReference>
<evidence type="ECO:0000259" key="2">
    <source>
        <dbReference type="Pfam" id="PF03795"/>
    </source>
</evidence>
<reference evidence="3 4" key="1">
    <citation type="submission" date="2023-07" db="EMBL/GenBank/DDBJ databases">
        <title>Comparative genomics of wheat-associated soil bacteria to identify genetic determinants of phenazine resistance.</title>
        <authorList>
            <person name="Mouncey N."/>
        </authorList>
    </citation>
    <scope>NUCLEOTIDE SEQUENCE [LARGE SCALE GENOMIC DNA]</scope>
    <source>
        <strain evidence="3 4">W4I19-2</strain>
    </source>
</reference>
<dbReference type="Proteomes" id="UP001243364">
    <property type="component" value="Unassembled WGS sequence"/>
</dbReference>
<dbReference type="InterPro" id="IPR011008">
    <property type="entry name" value="Dimeric_a/b-barrel"/>
</dbReference>
<dbReference type="EMBL" id="JAUSYA010000001">
    <property type="protein sequence ID" value="MDQ0681689.1"/>
    <property type="molecule type" value="Genomic_DNA"/>
</dbReference>
<evidence type="ECO:0000256" key="1">
    <source>
        <dbReference type="ARBA" id="ARBA00007689"/>
    </source>
</evidence>
<protein>
    <recommendedName>
        <fullName evidence="2">YCII-related domain-containing protein</fullName>
    </recommendedName>
</protein>
<proteinExistence type="inferred from homology"/>
<accession>A0ABU0PTJ5</accession>
<organism evidence="3 4">
    <name type="scientific">Streptomyces achromogenes</name>
    <dbReference type="NCBI Taxonomy" id="67255"/>
    <lineage>
        <taxon>Bacteria</taxon>
        <taxon>Bacillati</taxon>
        <taxon>Actinomycetota</taxon>
        <taxon>Actinomycetes</taxon>
        <taxon>Kitasatosporales</taxon>
        <taxon>Streptomycetaceae</taxon>
        <taxon>Streptomyces</taxon>
    </lineage>
</organism>
<dbReference type="SUPFAM" id="SSF54909">
    <property type="entry name" value="Dimeric alpha+beta barrel"/>
    <property type="match status" value="1"/>
</dbReference>
<gene>
    <name evidence="3" type="ORF">QFZ56_000652</name>
</gene>
<dbReference type="PANTHER" id="PTHR35174:SF3">
    <property type="entry name" value="BLL7171 PROTEIN"/>
    <property type="match status" value="1"/>
</dbReference>
<evidence type="ECO:0000313" key="3">
    <source>
        <dbReference type="EMBL" id="MDQ0681689.1"/>
    </source>
</evidence>
<comment type="caution">
    <text evidence="3">The sequence shown here is derived from an EMBL/GenBank/DDBJ whole genome shotgun (WGS) entry which is preliminary data.</text>
</comment>